<dbReference type="RefSeq" id="WP_253303998.1">
    <property type="nucleotide sequence ID" value="NZ_CP099582.1"/>
</dbReference>
<gene>
    <name evidence="2" type="ORF">NF865_06765</name>
</gene>
<keyword evidence="2" id="KW-0031">Aminopeptidase</keyword>
<keyword evidence="3" id="KW-1185">Reference proteome</keyword>
<accession>A0A9E7MWH4</accession>
<evidence type="ECO:0000256" key="1">
    <source>
        <dbReference type="ARBA" id="ARBA00022723"/>
    </source>
</evidence>
<reference evidence="2" key="2">
    <citation type="submission" date="2022-06" db="EMBL/GenBank/DDBJ databases">
        <authorList>
            <person name="Park Y.-J."/>
        </authorList>
    </citation>
    <scope>NUCLEOTIDE SEQUENCE</scope>
    <source>
        <strain evidence="2">TY</strain>
    </source>
</reference>
<dbReference type="EMBL" id="CP099582">
    <property type="protein sequence ID" value="USS40041.1"/>
    <property type="molecule type" value="Genomic_DNA"/>
</dbReference>
<dbReference type="GO" id="GO:0046872">
    <property type="term" value="F:metal ion binding"/>
    <property type="evidence" value="ECO:0007669"/>
    <property type="project" value="UniProtKB-KW"/>
</dbReference>
<protein>
    <submittedName>
        <fullName evidence="2">Aminopeptidase</fullName>
    </submittedName>
</protein>
<dbReference type="InterPro" id="IPR058739">
    <property type="entry name" value="NicX"/>
</dbReference>
<reference evidence="2" key="1">
    <citation type="journal article" date="1998" name="Int. J. Syst. Bacteriol. 48 Pt">
        <title>Thermococcus guaymasensis sp. nov. and Thermococcus aggregans sp. nov., two novel thermophilic archaea isolated from the Guaymas Basin hydrothermal vent site.</title>
        <authorList>
            <person name="Canganella F."/>
            <person name="Jones W.J."/>
            <person name="Gambacorta A."/>
            <person name="Antranikian G."/>
        </authorList>
    </citation>
    <scope>NUCLEOTIDE SEQUENCE</scope>
    <source>
        <strain evidence="2">TY</strain>
    </source>
</reference>
<dbReference type="Pfam" id="PF26233">
    <property type="entry name" value="NicX"/>
    <property type="match status" value="1"/>
</dbReference>
<organism evidence="2 3">
    <name type="scientific">Thermococcus aggregans</name>
    <dbReference type="NCBI Taxonomy" id="110163"/>
    <lineage>
        <taxon>Archaea</taxon>
        <taxon>Methanobacteriati</taxon>
        <taxon>Methanobacteriota</taxon>
        <taxon>Thermococci</taxon>
        <taxon>Thermococcales</taxon>
        <taxon>Thermococcaceae</taxon>
        <taxon>Thermococcus</taxon>
    </lineage>
</organism>
<keyword evidence="2" id="KW-0645">Protease</keyword>
<evidence type="ECO:0000313" key="2">
    <source>
        <dbReference type="EMBL" id="USS40041.1"/>
    </source>
</evidence>
<dbReference type="InterPro" id="IPR052170">
    <property type="entry name" value="M29_Exopeptidase"/>
</dbReference>
<keyword evidence="1" id="KW-0479">Metal-binding</keyword>
<keyword evidence="2" id="KW-0378">Hydrolase</keyword>
<dbReference type="SUPFAM" id="SSF144052">
    <property type="entry name" value="Thermophilic metalloprotease-like"/>
    <property type="match status" value="1"/>
</dbReference>
<name>A0A9E7MWH4_THEAG</name>
<dbReference type="Proteomes" id="UP001055732">
    <property type="component" value="Chromosome"/>
</dbReference>
<dbReference type="GO" id="GO:0004177">
    <property type="term" value="F:aminopeptidase activity"/>
    <property type="evidence" value="ECO:0007669"/>
    <property type="project" value="UniProtKB-KW"/>
</dbReference>
<dbReference type="KEGG" id="tagg:NF865_06765"/>
<dbReference type="AlphaFoldDB" id="A0A9E7MWH4"/>
<dbReference type="PANTHER" id="PTHR34448:SF1">
    <property type="entry name" value="BLL6088 PROTEIN"/>
    <property type="match status" value="1"/>
</dbReference>
<proteinExistence type="predicted"/>
<sequence length="326" mass="35308">MTKCEIEGARILVNTCGCVKPGENVVVITDTNKISIAEYIVIAAQEKNAETVLIIMSPRETHGEEPPKTVVGAVKEADVVFAVTTFSLFHTKARQEACKNGARWINLPDFRREMLCSGGLYVDFLSQRELVDKLASILLNGSQVKVITERGTDIEFSIKGRSPIREYGICDKPGMVSSPPDIEVCIAPVEGTANGKIVVDGSIVLPEIGPLSKGKEVILTVKDGFIREINGGTEARKFKKVLETANDPSVYNIAEFGIGLNPMCELSGSMLEDEGVYGTIHFGIGDNHTMGGITKAPMHIDVVIKEPTVIVDGKIIIDHGEHVYAK</sequence>
<dbReference type="PANTHER" id="PTHR34448">
    <property type="entry name" value="AMINOPEPTIDASE"/>
    <property type="match status" value="1"/>
</dbReference>
<evidence type="ECO:0000313" key="3">
    <source>
        <dbReference type="Proteomes" id="UP001055732"/>
    </source>
</evidence>